<evidence type="ECO:0000313" key="4">
    <source>
        <dbReference type="Proteomes" id="UP001624684"/>
    </source>
</evidence>
<feature type="domain" description="Glycosyl transferase family 1" evidence="1">
    <location>
        <begin position="207"/>
        <end position="370"/>
    </location>
</feature>
<dbReference type="GO" id="GO:0016757">
    <property type="term" value="F:glycosyltransferase activity"/>
    <property type="evidence" value="ECO:0007669"/>
    <property type="project" value="UniProtKB-KW"/>
</dbReference>
<dbReference type="Pfam" id="PF13439">
    <property type="entry name" value="Glyco_transf_4"/>
    <property type="match status" value="1"/>
</dbReference>
<dbReference type="PANTHER" id="PTHR12526">
    <property type="entry name" value="GLYCOSYLTRANSFERASE"/>
    <property type="match status" value="1"/>
</dbReference>
<comment type="caution">
    <text evidence="3">The sequence shown here is derived from an EMBL/GenBank/DDBJ whole genome shotgun (WGS) entry which is preliminary data.</text>
</comment>
<proteinExistence type="predicted"/>
<dbReference type="EC" id="2.4.-.-" evidence="3"/>
<dbReference type="CDD" id="cd03801">
    <property type="entry name" value="GT4_PimA-like"/>
    <property type="match status" value="1"/>
</dbReference>
<dbReference type="SUPFAM" id="SSF53756">
    <property type="entry name" value="UDP-Glycosyltransferase/glycogen phosphorylase"/>
    <property type="match status" value="1"/>
</dbReference>
<protein>
    <submittedName>
        <fullName evidence="3">Glycosyltransferase family 4 protein</fullName>
        <ecNumber evidence="3">2.4.-.-</ecNumber>
    </submittedName>
</protein>
<accession>A0ABW8U5Z5</accession>
<dbReference type="Gene3D" id="3.40.50.2000">
    <property type="entry name" value="Glycogen Phosphorylase B"/>
    <property type="match status" value="2"/>
</dbReference>
<organism evidence="3 4">
    <name type="scientific">Moraxella oculi</name>
    <dbReference type="NCBI Taxonomy" id="2940516"/>
    <lineage>
        <taxon>Bacteria</taxon>
        <taxon>Pseudomonadati</taxon>
        <taxon>Pseudomonadota</taxon>
        <taxon>Gammaproteobacteria</taxon>
        <taxon>Moraxellales</taxon>
        <taxon>Moraxellaceae</taxon>
        <taxon>Moraxella</taxon>
    </lineage>
</organism>
<dbReference type="InterPro" id="IPR028098">
    <property type="entry name" value="Glyco_trans_4-like_N"/>
</dbReference>
<evidence type="ECO:0000259" key="1">
    <source>
        <dbReference type="Pfam" id="PF00534"/>
    </source>
</evidence>
<keyword evidence="3" id="KW-0808">Transferase</keyword>
<dbReference type="RefSeq" id="WP_407068402.1">
    <property type="nucleotide sequence ID" value="NZ_JBJJXE010000001.1"/>
</dbReference>
<feature type="domain" description="Glycosyltransferase subfamily 4-like N-terminal" evidence="2">
    <location>
        <begin position="21"/>
        <end position="155"/>
    </location>
</feature>
<sequence>MTSQKKMKVLHLSSSLKHDEAERGIYAITHALMRAGHESVVIGSADEDCELVIRLMRDGTVYQKLPMPKKSWWALKHVFKLKKIIQTHRPDIIHVHSRTPAWVLHWTLRLLPKTERPKVIATIYGFYPINSYSRALFYSDVIIAASLSIHKYLKDKILQKQEMLNIQNHPFDIICVRRGVDVRTYPYRHNSSVYWLHSVFTEYPELEHKKWLLFPTPIGTEYGQEWLVDILGNLKEKFPDIHAIIAEDLETDPTDQDVAHEEFIQRIHTLGLNDRVTFIGRQPPDMKEWLSSANIVLALANYPESIGMTALQAIHLGTPVIGWAKGAFADILTATYPQGLVKEETAIALCRTVKSHLQNRLRPNMTHQYTIEQMTAETLAIYQSLVPNCQLVKSDRHDNLVCIRIDE</sequence>
<reference evidence="3 4" key="1">
    <citation type="submission" date="2024-11" db="EMBL/GenBank/DDBJ databases">
        <title>First Report of Moraxella oculi in Brazil in an Infectious Bovine Keratoconjunctivitis Outbreak.</title>
        <authorList>
            <person name="Carvalho C.V."/>
            <person name="Domingues R."/>
            <person name="Coutinho C."/>
            <person name="Honorio N.T.B.S."/>
            <person name="Faza D.R.L.R."/>
            <person name="Carvalho W.A."/>
            <person name="Machado A.B.F."/>
            <person name="Martins M.F."/>
            <person name="Gaspar E.B."/>
        </authorList>
    </citation>
    <scope>NUCLEOTIDE SEQUENCE [LARGE SCALE GENOMIC DNA]</scope>
    <source>
        <strain evidence="3 4">2117LE</strain>
    </source>
</reference>
<keyword evidence="4" id="KW-1185">Reference proteome</keyword>
<dbReference type="InterPro" id="IPR001296">
    <property type="entry name" value="Glyco_trans_1"/>
</dbReference>
<dbReference type="Pfam" id="PF00534">
    <property type="entry name" value="Glycos_transf_1"/>
    <property type="match status" value="1"/>
</dbReference>
<evidence type="ECO:0000259" key="2">
    <source>
        <dbReference type="Pfam" id="PF13439"/>
    </source>
</evidence>
<gene>
    <name evidence="3" type="ORF">ACJHVH_00705</name>
</gene>
<name>A0ABW8U5Z5_9GAMM</name>
<keyword evidence="3" id="KW-0328">Glycosyltransferase</keyword>
<evidence type="ECO:0000313" key="3">
    <source>
        <dbReference type="EMBL" id="MFL1731527.1"/>
    </source>
</evidence>
<dbReference type="Proteomes" id="UP001624684">
    <property type="component" value="Unassembled WGS sequence"/>
</dbReference>
<dbReference type="EMBL" id="JBJJXE010000001">
    <property type="protein sequence ID" value="MFL1731527.1"/>
    <property type="molecule type" value="Genomic_DNA"/>
</dbReference>